<evidence type="ECO:0000256" key="1">
    <source>
        <dbReference type="SAM" id="MobiDB-lite"/>
    </source>
</evidence>
<feature type="compositionally biased region" description="Pro residues" evidence="1">
    <location>
        <begin position="399"/>
        <end position="417"/>
    </location>
</feature>
<feature type="region of interest" description="Disordered" evidence="1">
    <location>
        <begin position="298"/>
        <end position="486"/>
    </location>
</feature>
<feature type="compositionally biased region" description="Basic and acidic residues" evidence="1">
    <location>
        <begin position="353"/>
        <end position="364"/>
    </location>
</feature>
<dbReference type="GO" id="GO:0004029">
    <property type="term" value="F:aldehyde dehydrogenase (NAD+) activity"/>
    <property type="evidence" value="ECO:0007669"/>
    <property type="project" value="TreeGrafter"/>
</dbReference>
<keyword evidence="4" id="KW-1185">Reference proteome</keyword>
<evidence type="ECO:0000313" key="3">
    <source>
        <dbReference type="EMBL" id="QWZ08343.1"/>
    </source>
</evidence>
<organism evidence="3 4">
    <name type="scientific">Nocardioides panacis</name>
    <dbReference type="NCBI Taxonomy" id="2849501"/>
    <lineage>
        <taxon>Bacteria</taxon>
        <taxon>Bacillati</taxon>
        <taxon>Actinomycetota</taxon>
        <taxon>Actinomycetes</taxon>
        <taxon>Propionibacteriales</taxon>
        <taxon>Nocardioidaceae</taxon>
        <taxon>Nocardioides</taxon>
    </lineage>
</organism>
<feature type="compositionally biased region" description="Basic residues" evidence="1">
    <location>
        <begin position="419"/>
        <end position="428"/>
    </location>
</feature>
<dbReference type="PANTHER" id="PTHR48079:SF6">
    <property type="entry name" value="NAD(P)-BINDING DOMAIN-CONTAINING PROTEIN-RELATED"/>
    <property type="match status" value="1"/>
</dbReference>
<dbReference type="Pfam" id="PF01370">
    <property type="entry name" value="Epimerase"/>
    <property type="match status" value="1"/>
</dbReference>
<dbReference type="InterPro" id="IPR001509">
    <property type="entry name" value="Epimerase_deHydtase"/>
</dbReference>
<sequence>MRVAVTGATGVIGSVVVPFLVSSGHDVVGLARTPEKARFLEALGASAARTTLFDGDGLAAMFDGADAVCNLATHIPIGLSGLRPGAWRVNDRLRTEGVRRVVEAAREAGVRRVVQESVSFLYADQGDEWVAEDSPLAITRATEPASVGESHVQEYACGSRTGVVLRLGTIIGDDPMTRFQLRSLRHGRPIGLGSPEGWAHVVHTDDLAGAVLAALSAPSGVYNVGAEPVRRFEMVAGFAAHAGRESIDFHGTPAAPRRRCPPRAVGPVAARELGPLHRLDGVEPAARQVRLDLVRLRETQRDAAMSPTPDPDERPVPATPELSEAERRRRRALVFGDVLPDSTRDERGDEGEGEPREGSDEWFRRQVPPAPRLSRPTRGRSGRGPRSGPSRARRCAARPAPPPPGPSTPPGARPPPRSARSRRPRHGRSGGYGWSGSRCRLRDGRMVADHPLPPGPAPPHPLRTTRQSRRVGGRLTRTRRLPRVET</sequence>
<name>A0A975SZZ2_9ACTN</name>
<evidence type="ECO:0000313" key="4">
    <source>
        <dbReference type="Proteomes" id="UP000683575"/>
    </source>
</evidence>
<accession>A0A975SZZ2</accession>
<proteinExistence type="predicted"/>
<protein>
    <submittedName>
        <fullName evidence="3">NAD(P)-dependent oxidoreductase</fullName>
    </submittedName>
</protein>
<dbReference type="GO" id="GO:0005737">
    <property type="term" value="C:cytoplasm"/>
    <property type="evidence" value="ECO:0007669"/>
    <property type="project" value="TreeGrafter"/>
</dbReference>
<feature type="compositionally biased region" description="Pro residues" evidence="1">
    <location>
        <begin position="451"/>
        <end position="461"/>
    </location>
</feature>
<dbReference type="KEGG" id="nps:KRR39_00115"/>
<dbReference type="InterPro" id="IPR051783">
    <property type="entry name" value="NAD(P)-dependent_oxidoreduct"/>
</dbReference>
<dbReference type="AlphaFoldDB" id="A0A975SZZ2"/>
<gene>
    <name evidence="3" type="ORF">KRR39_00115</name>
</gene>
<dbReference type="RefSeq" id="WP_216939839.1">
    <property type="nucleotide sequence ID" value="NZ_CP077062.1"/>
</dbReference>
<dbReference type="Proteomes" id="UP000683575">
    <property type="component" value="Chromosome"/>
</dbReference>
<feature type="compositionally biased region" description="Basic residues" evidence="1">
    <location>
        <begin position="466"/>
        <end position="486"/>
    </location>
</feature>
<reference evidence="3" key="1">
    <citation type="submission" date="2021-06" db="EMBL/GenBank/DDBJ databases">
        <title>Complete genome sequence of Nocardioides sp. G188.</title>
        <authorList>
            <person name="Im W.-T."/>
        </authorList>
    </citation>
    <scope>NUCLEOTIDE SEQUENCE</scope>
    <source>
        <strain evidence="3">G188</strain>
    </source>
</reference>
<feature type="domain" description="NAD-dependent epimerase/dehydratase" evidence="2">
    <location>
        <begin position="3"/>
        <end position="225"/>
    </location>
</feature>
<dbReference type="EMBL" id="CP077062">
    <property type="protein sequence ID" value="QWZ08343.1"/>
    <property type="molecule type" value="Genomic_DNA"/>
</dbReference>
<evidence type="ECO:0000259" key="2">
    <source>
        <dbReference type="Pfam" id="PF01370"/>
    </source>
</evidence>
<dbReference type="PANTHER" id="PTHR48079">
    <property type="entry name" value="PROTEIN YEEZ"/>
    <property type="match status" value="1"/>
</dbReference>